<evidence type="ECO:0000256" key="2">
    <source>
        <dbReference type="ARBA" id="ARBA00023012"/>
    </source>
</evidence>
<keyword evidence="7" id="KW-1185">Reference proteome</keyword>
<dbReference type="KEGG" id="tpf:TPHA_0N00850"/>
<keyword evidence="2" id="KW-0902">Two-component regulatory system</keyword>
<dbReference type="eggNOG" id="KOG0519">
    <property type="taxonomic scope" value="Eukaryota"/>
</dbReference>
<dbReference type="GO" id="GO:0000156">
    <property type="term" value="F:phosphorelay response regulator activity"/>
    <property type="evidence" value="ECO:0007669"/>
    <property type="project" value="EnsemblFungi"/>
</dbReference>
<evidence type="ECO:0000256" key="3">
    <source>
        <dbReference type="PROSITE-ProRule" id="PRU00169"/>
    </source>
</evidence>
<dbReference type="InterPro" id="IPR001789">
    <property type="entry name" value="Sig_transdc_resp-reg_receiver"/>
</dbReference>
<dbReference type="PANTHER" id="PTHR45339:SF1">
    <property type="entry name" value="HYBRID SIGNAL TRANSDUCTION HISTIDINE KINASE J"/>
    <property type="match status" value="1"/>
</dbReference>
<evidence type="ECO:0000313" key="7">
    <source>
        <dbReference type="Proteomes" id="UP000005666"/>
    </source>
</evidence>
<dbReference type="GeneID" id="11532112"/>
<protein>
    <recommendedName>
        <fullName evidence="5">Response regulatory domain-containing protein</fullName>
    </recommendedName>
</protein>
<dbReference type="STRING" id="1071381.G8C138"/>
<dbReference type="CDD" id="cd17546">
    <property type="entry name" value="REC_hyHK_CKI1_RcsC-like"/>
    <property type="match status" value="1"/>
</dbReference>
<accession>G8C138</accession>
<reference evidence="6 7" key="1">
    <citation type="journal article" date="2011" name="Proc. Natl. Acad. Sci. U.S.A.">
        <title>Evolutionary erosion of yeast sex chromosomes by mating-type switching accidents.</title>
        <authorList>
            <person name="Gordon J.L."/>
            <person name="Armisen D."/>
            <person name="Proux-Wera E."/>
            <person name="Oheigeartaigh S.S."/>
            <person name="Byrne K.P."/>
            <person name="Wolfe K.H."/>
        </authorList>
    </citation>
    <scope>NUCLEOTIDE SEQUENCE [LARGE SCALE GENOMIC DNA]</scope>
    <source>
        <strain evidence="7">ATCC 24235 / CBS 4417 / NBRC 1672 / NRRL Y-8282 / UCD 70-5</strain>
    </source>
</reference>
<proteinExistence type="predicted"/>
<dbReference type="GO" id="GO:0005737">
    <property type="term" value="C:cytoplasm"/>
    <property type="evidence" value="ECO:0007669"/>
    <property type="project" value="EnsemblFungi"/>
</dbReference>
<feature type="compositionally biased region" description="Polar residues" evidence="4">
    <location>
        <begin position="652"/>
        <end position="670"/>
    </location>
</feature>
<evidence type="ECO:0000256" key="1">
    <source>
        <dbReference type="ARBA" id="ARBA00022553"/>
    </source>
</evidence>
<dbReference type="GO" id="GO:1900744">
    <property type="term" value="P:regulation of p38MAPK cascade"/>
    <property type="evidence" value="ECO:0007669"/>
    <property type="project" value="EnsemblFungi"/>
</dbReference>
<dbReference type="GO" id="GO:0031435">
    <property type="term" value="F:mitogen-activated protein kinase kinase kinase binding"/>
    <property type="evidence" value="ECO:0007669"/>
    <property type="project" value="EnsemblFungi"/>
</dbReference>
<organism evidence="6 7">
    <name type="scientific">Tetrapisispora phaffii (strain ATCC 24235 / CBS 4417 / NBRC 1672 / NRRL Y-8282 / UCD 70-5)</name>
    <name type="common">Yeast</name>
    <name type="synonym">Fabospora phaffii</name>
    <dbReference type="NCBI Taxonomy" id="1071381"/>
    <lineage>
        <taxon>Eukaryota</taxon>
        <taxon>Fungi</taxon>
        <taxon>Dikarya</taxon>
        <taxon>Ascomycota</taxon>
        <taxon>Saccharomycotina</taxon>
        <taxon>Saccharomycetes</taxon>
        <taxon>Saccharomycetales</taxon>
        <taxon>Saccharomycetaceae</taxon>
        <taxon>Tetrapisispora</taxon>
    </lineage>
</organism>
<evidence type="ECO:0000256" key="4">
    <source>
        <dbReference type="SAM" id="MobiDB-lite"/>
    </source>
</evidence>
<dbReference type="GO" id="GO:0030295">
    <property type="term" value="F:protein kinase activator activity"/>
    <property type="evidence" value="ECO:0007669"/>
    <property type="project" value="EnsemblFungi"/>
</dbReference>
<dbReference type="HOGENOM" id="CLU_008307_3_0_1"/>
<dbReference type="PROSITE" id="PS50110">
    <property type="entry name" value="RESPONSE_REGULATORY"/>
    <property type="match status" value="1"/>
</dbReference>
<dbReference type="FunFam" id="3.40.50.2300:FF:000146">
    <property type="entry name" value="Putative two-component response regulator SSK1p"/>
    <property type="match status" value="1"/>
</dbReference>
<keyword evidence="1 3" id="KW-0597">Phosphoprotein</keyword>
<dbReference type="Proteomes" id="UP000005666">
    <property type="component" value="Chromosome 14"/>
</dbReference>
<dbReference type="InterPro" id="IPR011006">
    <property type="entry name" value="CheY-like_superfamily"/>
</dbReference>
<dbReference type="SUPFAM" id="SSF52172">
    <property type="entry name" value="CheY-like"/>
    <property type="match status" value="1"/>
</dbReference>
<dbReference type="RefSeq" id="XP_003688300.1">
    <property type="nucleotide sequence ID" value="XM_003688252.1"/>
</dbReference>
<dbReference type="SMART" id="SM00448">
    <property type="entry name" value="REC"/>
    <property type="match status" value="1"/>
</dbReference>
<evidence type="ECO:0000313" key="6">
    <source>
        <dbReference type="EMBL" id="CCE65866.1"/>
    </source>
</evidence>
<feature type="domain" description="Response regulatory" evidence="5">
    <location>
        <begin position="472"/>
        <end position="615"/>
    </location>
</feature>
<name>G8C138_TETPH</name>
<dbReference type="Pfam" id="PF00072">
    <property type="entry name" value="Response_reg"/>
    <property type="match status" value="1"/>
</dbReference>
<dbReference type="EMBL" id="HE612869">
    <property type="protein sequence ID" value="CCE65866.1"/>
    <property type="molecule type" value="Genomic_DNA"/>
</dbReference>
<feature type="modified residue" description="4-aspartylphosphate" evidence="3">
    <location>
        <position position="521"/>
    </location>
</feature>
<dbReference type="Gene3D" id="3.40.50.2300">
    <property type="match status" value="1"/>
</dbReference>
<feature type="region of interest" description="Disordered" evidence="4">
    <location>
        <begin position="646"/>
        <end position="670"/>
    </location>
</feature>
<gene>
    <name evidence="6" type="primary">TPHA0N00850</name>
    <name evidence="6" type="ordered locus">TPHA_0N00850</name>
</gene>
<sequence>MQSDIVERRKPLSPLFLDTIPFNSVMGWKIWVKLDDRRNQNIYSQPTAIVFSDSDTIDDLKTKILLKLSSLEWASCNDNTTFSLGVIDFDFKSNIGDTLSPLPKNNLGPKIITAGNGDSSAGYSKFLTPLELKKQNDAGKSENIIQLNDSTCNNRDKFSDVFSSNARLSPSSIIASSSNLNLHNLQHRSNNLSQYMERSFTSPETVEKRLKFTTELIDENLYGIIFSPDEMVRNVYTGLFGPLGSQSVAEPLLIFHNSDIQQLENEGTSKEQSAQVNVDPKKFNEQNYPTAAGENIDNGYLQSLIVEDKLNTDLYNENPYNVDKDGQYEIIPNYDENGNNLTTPTQEQEQLENGYPTRGVLLLPENFQDIEDTEFIKAHTRDKSGTSDSTINKATNDMVQSEQDIISNNIENVYETNENINQQPGDQTLKNRTNSSSNFKDPSFNSLSYSTDKMISPIEFKFNSEKVFPNITVLIVEDNVINQTILASFLRKHKISYRIAKNGREAVEKWKEGGIHLIFMDLQLPVMSGIDAAKEIRECEKLKGIGIRNPMASSSSLSIVESVEKPVLGAPVIMVAFTASNSLTDKREALVSGCNDYLTKPVNLHWLSKKITEWGCMQALIDFDNWKQGQRRMTDRVIVKQTPKLTTRRNSENTVSRSGSIKSTSRTTTS</sequence>
<dbReference type="PANTHER" id="PTHR45339">
    <property type="entry name" value="HYBRID SIGNAL TRANSDUCTION HISTIDINE KINASE J"/>
    <property type="match status" value="1"/>
</dbReference>
<dbReference type="GO" id="GO:0032956">
    <property type="term" value="P:regulation of actin cytoskeleton organization"/>
    <property type="evidence" value="ECO:0007669"/>
    <property type="project" value="EnsemblFungi"/>
</dbReference>
<dbReference type="OrthoDB" id="21225at2759"/>
<dbReference type="GO" id="GO:0007234">
    <property type="term" value="P:osmosensory signaling via phosphorelay pathway"/>
    <property type="evidence" value="ECO:0007669"/>
    <property type="project" value="EnsemblFungi"/>
</dbReference>
<dbReference type="GO" id="GO:0071474">
    <property type="term" value="P:cellular hyperosmotic response"/>
    <property type="evidence" value="ECO:0007669"/>
    <property type="project" value="EnsemblFungi"/>
</dbReference>
<dbReference type="GO" id="GO:0071468">
    <property type="term" value="P:cellular response to acidic pH"/>
    <property type="evidence" value="ECO:0007669"/>
    <property type="project" value="EnsemblFungi"/>
</dbReference>
<dbReference type="AlphaFoldDB" id="G8C138"/>
<feature type="region of interest" description="Disordered" evidence="4">
    <location>
        <begin position="420"/>
        <end position="443"/>
    </location>
</feature>
<evidence type="ECO:0000259" key="5">
    <source>
        <dbReference type="PROSITE" id="PS50110"/>
    </source>
</evidence>